<keyword evidence="2" id="KW-0472">Membrane</keyword>
<dbReference type="EMBL" id="CAEZYI010000021">
    <property type="protein sequence ID" value="CAB4718490.1"/>
    <property type="molecule type" value="Genomic_DNA"/>
</dbReference>
<feature type="transmembrane region" description="Helical" evidence="2">
    <location>
        <begin position="15"/>
        <end position="34"/>
    </location>
</feature>
<accession>A0A6J6R3L0</accession>
<protein>
    <submittedName>
        <fullName evidence="3">Unannotated protein</fullName>
    </submittedName>
</protein>
<sequence length="205" mass="21645">MVLTFLRARLRKASIISISSAISGTIFLAASVGVDARKSATRSRSGESFSWPIALTIGVVHDAAKRTKPSSLNGSKSSKDPPPRVMTITSISGSASSSRSAADTSVTAAAPWTVTSRISKTTLGQRRLAFSTTSFSASVFRPQISPTFFGRSGSSTLRSKSKRPSAASSDLSASRRANNSPTPTCRISRADKVSEPFFVYQDGFA</sequence>
<reference evidence="3" key="1">
    <citation type="submission" date="2020-05" db="EMBL/GenBank/DDBJ databases">
        <authorList>
            <person name="Chiriac C."/>
            <person name="Salcher M."/>
            <person name="Ghai R."/>
            <person name="Kavagutti S V."/>
        </authorList>
    </citation>
    <scope>NUCLEOTIDE SEQUENCE</scope>
</reference>
<keyword evidence="2" id="KW-0812">Transmembrane</keyword>
<evidence type="ECO:0000256" key="2">
    <source>
        <dbReference type="SAM" id="Phobius"/>
    </source>
</evidence>
<feature type="region of interest" description="Disordered" evidence="1">
    <location>
        <begin position="66"/>
        <end position="102"/>
    </location>
</feature>
<name>A0A6J6R3L0_9ZZZZ</name>
<dbReference type="AlphaFoldDB" id="A0A6J6R3L0"/>
<organism evidence="3">
    <name type="scientific">freshwater metagenome</name>
    <dbReference type="NCBI Taxonomy" id="449393"/>
    <lineage>
        <taxon>unclassified sequences</taxon>
        <taxon>metagenomes</taxon>
        <taxon>ecological metagenomes</taxon>
    </lineage>
</organism>
<keyword evidence="2" id="KW-1133">Transmembrane helix</keyword>
<proteinExistence type="predicted"/>
<feature type="region of interest" description="Disordered" evidence="1">
    <location>
        <begin position="151"/>
        <end position="187"/>
    </location>
</feature>
<evidence type="ECO:0000256" key="1">
    <source>
        <dbReference type="SAM" id="MobiDB-lite"/>
    </source>
</evidence>
<feature type="compositionally biased region" description="Low complexity" evidence="1">
    <location>
        <begin position="164"/>
        <end position="180"/>
    </location>
</feature>
<evidence type="ECO:0000313" key="3">
    <source>
        <dbReference type="EMBL" id="CAB4718490.1"/>
    </source>
</evidence>
<feature type="compositionally biased region" description="Low complexity" evidence="1">
    <location>
        <begin position="87"/>
        <end position="102"/>
    </location>
</feature>
<gene>
    <name evidence="3" type="ORF">UFOPK2662_00540</name>
</gene>